<dbReference type="SUPFAM" id="SSF50486">
    <property type="entry name" value="FMT C-terminal domain-like"/>
    <property type="match status" value="1"/>
</dbReference>
<dbReference type="AlphaFoldDB" id="A0A1G2T404"/>
<evidence type="ECO:0000313" key="7">
    <source>
        <dbReference type="Proteomes" id="UP000178612"/>
    </source>
</evidence>
<gene>
    <name evidence="6" type="ORF">A2758_00315</name>
</gene>
<dbReference type="PANTHER" id="PTHR10429">
    <property type="entry name" value="DNA-3-METHYLADENINE GLYCOSYLASE"/>
    <property type="match status" value="1"/>
</dbReference>
<evidence type="ECO:0000256" key="3">
    <source>
        <dbReference type="ARBA" id="ARBA00022801"/>
    </source>
</evidence>
<accession>A0A1G2T404</accession>
<dbReference type="HAMAP" id="MF_00527">
    <property type="entry name" value="3MGH"/>
    <property type="match status" value="1"/>
</dbReference>
<keyword evidence="3 5" id="KW-0378">Hydrolase</keyword>
<proteinExistence type="inferred from homology"/>
<dbReference type="GO" id="GO:0003677">
    <property type="term" value="F:DNA binding"/>
    <property type="evidence" value="ECO:0007669"/>
    <property type="project" value="InterPro"/>
</dbReference>
<dbReference type="EMBL" id="MHVJ01000011">
    <property type="protein sequence ID" value="OHA91549.1"/>
    <property type="molecule type" value="Genomic_DNA"/>
</dbReference>
<dbReference type="InterPro" id="IPR003180">
    <property type="entry name" value="MPG"/>
</dbReference>
<dbReference type="PANTHER" id="PTHR10429:SF0">
    <property type="entry name" value="DNA-3-METHYLADENINE GLYCOSYLASE"/>
    <property type="match status" value="1"/>
</dbReference>
<comment type="similarity">
    <text evidence="1 5">Belongs to the DNA glycosylase MPG family.</text>
</comment>
<dbReference type="NCBIfam" id="TIGR00567">
    <property type="entry name" value="3mg"/>
    <property type="match status" value="1"/>
</dbReference>
<keyword evidence="2 5" id="KW-0227">DNA damage</keyword>
<reference evidence="6 7" key="1">
    <citation type="journal article" date="2016" name="Nat. Commun.">
        <title>Thousands of microbial genomes shed light on interconnected biogeochemical processes in an aquifer system.</title>
        <authorList>
            <person name="Anantharaman K."/>
            <person name="Brown C.T."/>
            <person name="Hug L.A."/>
            <person name="Sharon I."/>
            <person name="Castelle C.J."/>
            <person name="Probst A.J."/>
            <person name="Thomas B.C."/>
            <person name="Singh A."/>
            <person name="Wilkins M.J."/>
            <person name="Karaoz U."/>
            <person name="Brodie E.L."/>
            <person name="Williams K.H."/>
            <person name="Hubbard S.S."/>
            <person name="Banfield J.F."/>
        </authorList>
    </citation>
    <scope>NUCLEOTIDE SEQUENCE [LARGE SCALE GENOMIC DNA]</scope>
</reference>
<evidence type="ECO:0000256" key="1">
    <source>
        <dbReference type="ARBA" id="ARBA00009232"/>
    </source>
</evidence>
<dbReference type="Gene3D" id="3.10.300.10">
    <property type="entry name" value="Methylpurine-DNA glycosylase (MPG)"/>
    <property type="match status" value="2"/>
</dbReference>
<comment type="caution">
    <text evidence="6">The sequence shown here is derived from an EMBL/GenBank/DDBJ whole genome shotgun (WGS) entry which is preliminary data.</text>
</comment>
<evidence type="ECO:0000313" key="6">
    <source>
        <dbReference type="EMBL" id="OHA91549.1"/>
    </source>
</evidence>
<protein>
    <recommendedName>
        <fullName evidence="5">Putative 3-methyladenine DNA glycosylase</fullName>
        <ecNumber evidence="5">3.2.2.-</ecNumber>
    </recommendedName>
</protein>
<dbReference type="InterPro" id="IPR011034">
    <property type="entry name" value="Formyl_transferase-like_C_sf"/>
</dbReference>
<organism evidence="6 7">
    <name type="scientific">Candidatus Zambryskibacteria bacterium RIFCSPHIGHO2_01_FULL_49_18</name>
    <dbReference type="NCBI Taxonomy" id="1802740"/>
    <lineage>
        <taxon>Bacteria</taxon>
        <taxon>Candidatus Zambryskiibacteriota</taxon>
    </lineage>
</organism>
<evidence type="ECO:0000256" key="4">
    <source>
        <dbReference type="ARBA" id="ARBA00023204"/>
    </source>
</evidence>
<dbReference type="CDD" id="cd00540">
    <property type="entry name" value="AAG"/>
    <property type="match status" value="1"/>
</dbReference>
<sequence>MKVLPSSFFENKTLKVARGLIGKYLVRKYYSTPRKRYVVAKEKIIETEAYVGPRDLACHSSRGKTARNEMMFREAGTIYVYFTYGMHWMLNIVTEEKDFPAAILIRGTQNFKGPARLTKALRIDKNLNGKKLGRKTGLWIEEDLKIENRKLKILRLPRVGVSYAGVWAEKPYRFKLEK</sequence>
<dbReference type="EC" id="3.2.2.-" evidence="5"/>
<keyword evidence="4 5" id="KW-0234">DNA repair</keyword>
<dbReference type="GO" id="GO:0003905">
    <property type="term" value="F:alkylbase DNA N-glycosylase activity"/>
    <property type="evidence" value="ECO:0007669"/>
    <property type="project" value="InterPro"/>
</dbReference>
<dbReference type="GO" id="GO:0006284">
    <property type="term" value="P:base-excision repair"/>
    <property type="evidence" value="ECO:0007669"/>
    <property type="project" value="InterPro"/>
</dbReference>
<dbReference type="Pfam" id="PF02245">
    <property type="entry name" value="Pur_DNA_glyco"/>
    <property type="match status" value="2"/>
</dbReference>
<name>A0A1G2T404_9BACT</name>
<evidence type="ECO:0000256" key="2">
    <source>
        <dbReference type="ARBA" id="ARBA00022763"/>
    </source>
</evidence>
<evidence type="ECO:0000256" key="5">
    <source>
        <dbReference type="HAMAP-Rule" id="MF_00527"/>
    </source>
</evidence>
<dbReference type="Proteomes" id="UP000178612">
    <property type="component" value="Unassembled WGS sequence"/>
</dbReference>
<dbReference type="InterPro" id="IPR036995">
    <property type="entry name" value="MPG_sf"/>
</dbReference>